<dbReference type="EMBL" id="JAVIZQ010000001">
    <property type="protein sequence ID" value="MDR6141399.1"/>
    <property type="molecule type" value="Genomic_DNA"/>
</dbReference>
<name>A0ABU1HN00_9MICO</name>
<comment type="caution">
    <text evidence="2">The sequence shown here is derived from an EMBL/GenBank/DDBJ whole genome shotgun (WGS) entry which is preliminary data.</text>
</comment>
<reference evidence="2 3" key="1">
    <citation type="submission" date="2023-08" db="EMBL/GenBank/DDBJ databases">
        <title>Functional and genomic diversity of the sorghum phyllosphere microbiome.</title>
        <authorList>
            <person name="Shade A."/>
        </authorList>
    </citation>
    <scope>NUCLEOTIDE SEQUENCE [LARGE SCALE GENOMIC DNA]</scope>
    <source>
        <strain evidence="2 3">SORGH_AS_0445</strain>
    </source>
</reference>
<organism evidence="2 3">
    <name type="scientific">Microbacterium foliorum</name>
    <dbReference type="NCBI Taxonomy" id="104336"/>
    <lineage>
        <taxon>Bacteria</taxon>
        <taxon>Bacillati</taxon>
        <taxon>Actinomycetota</taxon>
        <taxon>Actinomycetes</taxon>
        <taxon>Micrococcales</taxon>
        <taxon>Microbacteriaceae</taxon>
        <taxon>Microbacterium</taxon>
    </lineage>
</organism>
<feature type="transmembrane region" description="Helical" evidence="1">
    <location>
        <begin position="12"/>
        <end position="33"/>
    </location>
</feature>
<evidence type="ECO:0000313" key="2">
    <source>
        <dbReference type="EMBL" id="MDR6141399.1"/>
    </source>
</evidence>
<keyword evidence="1" id="KW-0812">Transmembrane</keyword>
<dbReference type="Proteomes" id="UP001249291">
    <property type="component" value="Unassembled WGS sequence"/>
</dbReference>
<proteinExistence type="predicted"/>
<keyword evidence="3" id="KW-1185">Reference proteome</keyword>
<keyword evidence="1" id="KW-1133">Transmembrane helix</keyword>
<protein>
    <submittedName>
        <fullName evidence="2">Uncharacterized protein</fullName>
    </submittedName>
</protein>
<accession>A0ABU1HN00</accession>
<sequence>MEDTESTSPRGVFWTWIGVIGVGLAVMIILPLAGR</sequence>
<evidence type="ECO:0000313" key="3">
    <source>
        <dbReference type="Proteomes" id="UP001249291"/>
    </source>
</evidence>
<keyword evidence="1" id="KW-0472">Membrane</keyword>
<evidence type="ECO:0000256" key="1">
    <source>
        <dbReference type="SAM" id="Phobius"/>
    </source>
</evidence>
<gene>
    <name evidence="2" type="ORF">QE375_000953</name>
</gene>